<reference evidence="2" key="1">
    <citation type="submission" date="2021-02" db="EMBL/GenBank/DDBJ databases">
        <authorList>
            <person name="Nowell W R."/>
        </authorList>
    </citation>
    <scope>NUCLEOTIDE SEQUENCE</scope>
</reference>
<dbReference type="InterPro" id="IPR012317">
    <property type="entry name" value="Poly(ADP-ribose)pol_cat_dom"/>
</dbReference>
<evidence type="ECO:0000313" key="2">
    <source>
        <dbReference type="EMBL" id="CAF4739191.1"/>
    </source>
</evidence>
<dbReference type="AlphaFoldDB" id="A0A8S3AIJ5"/>
<protein>
    <recommendedName>
        <fullName evidence="1">PARP catalytic domain-containing protein</fullName>
    </recommendedName>
</protein>
<comment type="caution">
    <text evidence="2">The sequence shown here is derived from an EMBL/GenBank/DDBJ whole genome shotgun (WGS) entry which is preliminary data.</text>
</comment>
<evidence type="ECO:0000313" key="3">
    <source>
        <dbReference type="Proteomes" id="UP000676336"/>
    </source>
</evidence>
<name>A0A8S3AIJ5_9BILA</name>
<dbReference type="GO" id="GO:0003950">
    <property type="term" value="F:NAD+ poly-ADP-ribosyltransferase activity"/>
    <property type="evidence" value="ECO:0007669"/>
    <property type="project" value="InterPro"/>
</dbReference>
<dbReference type="PROSITE" id="PS51059">
    <property type="entry name" value="PARP_CATALYTIC"/>
    <property type="match status" value="1"/>
</dbReference>
<sequence>MKKLIGRQCKNGDPNEQLLFHGTKAAGIEGIPENGYDDRHFVATGAWG</sequence>
<dbReference type="Proteomes" id="UP000676336">
    <property type="component" value="Unassembled WGS sequence"/>
</dbReference>
<accession>A0A8S3AIJ5</accession>
<feature type="non-terminal residue" evidence="2">
    <location>
        <position position="48"/>
    </location>
</feature>
<feature type="domain" description="PARP catalytic" evidence="1">
    <location>
        <begin position="1"/>
        <end position="48"/>
    </location>
</feature>
<dbReference type="Gene3D" id="3.90.228.10">
    <property type="match status" value="1"/>
</dbReference>
<dbReference type="EMBL" id="CAJOBI010134383">
    <property type="protein sequence ID" value="CAF4739191.1"/>
    <property type="molecule type" value="Genomic_DNA"/>
</dbReference>
<proteinExistence type="predicted"/>
<evidence type="ECO:0000259" key="1">
    <source>
        <dbReference type="PROSITE" id="PS51059"/>
    </source>
</evidence>
<gene>
    <name evidence="2" type="ORF">SMN809_LOCUS44636</name>
</gene>
<organism evidence="2 3">
    <name type="scientific">Rotaria magnacalcarata</name>
    <dbReference type="NCBI Taxonomy" id="392030"/>
    <lineage>
        <taxon>Eukaryota</taxon>
        <taxon>Metazoa</taxon>
        <taxon>Spiralia</taxon>
        <taxon>Gnathifera</taxon>
        <taxon>Rotifera</taxon>
        <taxon>Eurotatoria</taxon>
        <taxon>Bdelloidea</taxon>
        <taxon>Philodinida</taxon>
        <taxon>Philodinidae</taxon>
        <taxon>Rotaria</taxon>
    </lineage>
</organism>